<feature type="compositionally biased region" description="Low complexity" evidence="4">
    <location>
        <begin position="223"/>
        <end position="238"/>
    </location>
</feature>
<keyword evidence="2" id="KW-0378">Hydrolase</keyword>
<dbReference type="RefSeq" id="WP_373970882.1">
    <property type="nucleotide sequence ID" value="NZ_JBHDLJ010000002.1"/>
</dbReference>
<feature type="domain" description="Carboxyltransferase" evidence="5">
    <location>
        <begin position="4"/>
        <end position="197"/>
    </location>
</feature>
<feature type="compositionally biased region" description="Basic and acidic residues" evidence="4">
    <location>
        <begin position="247"/>
        <end position="277"/>
    </location>
</feature>
<evidence type="ECO:0000313" key="8">
    <source>
        <dbReference type="Proteomes" id="UP001575652"/>
    </source>
</evidence>
<evidence type="ECO:0000256" key="4">
    <source>
        <dbReference type="SAM" id="MobiDB-lite"/>
    </source>
</evidence>
<feature type="domain" description="Carboxyltransferase" evidence="6">
    <location>
        <begin position="321"/>
        <end position="615"/>
    </location>
</feature>
<dbReference type="Gene3D" id="3.30.1360.40">
    <property type="match status" value="1"/>
</dbReference>
<dbReference type="InterPro" id="IPR003833">
    <property type="entry name" value="CT_C_D"/>
</dbReference>
<dbReference type="Pfam" id="PF02626">
    <property type="entry name" value="CT_A_B"/>
    <property type="match status" value="1"/>
</dbReference>
<evidence type="ECO:0000256" key="1">
    <source>
        <dbReference type="ARBA" id="ARBA00022741"/>
    </source>
</evidence>
<evidence type="ECO:0000256" key="2">
    <source>
        <dbReference type="ARBA" id="ARBA00022801"/>
    </source>
</evidence>
<keyword evidence="8" id="KW-1185">Reference proteome</keyword>
<feature type="region of interest" description="Disordered" evidence="4">
    <location>
        <begin position="217"/>
        <end position="300"/>
    </location>
</feature>
<dbReference type="InterPro" id="IPR029000">
    <property type="entry name" value="Cyclophilin-like_dom_sf"/>
</dbReference>
<evidence type="ECO:0000259" key="6">
    <source>
        <dbReference type="SMART" id="SM00797"/>
    </source>
</evidence>
<reference evidence="7 8" key="1">
    <citation type="submission" date="2024-09" db="EMBL/GenBank/DDBJ databases">
        <authorList>
            <person name="Salinas-Garcia M.A."/>
            <person name="Prieme A."/>
        </authorList>
    </citation>
    <scope>NUCLEOTIDE SEQUENCE [LARGE SCALE GENOMIC DNA]</scope>
    <source>
        <strain evidence="7 8">DSM 21081</strain>
    </source>
</reference>
<dbReference type="InterPro" id="IPR003778">
    <property type="entry name" value="CT_A_B"/>
</dbReference>
<comment type="caution">
    <text evidence="7">The sequence shown here is derived from an EMBL/GenBank/DDBJ whole genome shotgun (WGS) entry which is preliminary data.</text>
</comment>
<dbReference type="InterPro" id="IPR052708">
    <property type="entry name" value="PxpC"/>
</dbReference>
<dbReference type="SMART" id="SM00796">
    <property type="entry name" value="AHS1"/>
    <property type="match status" value="1"/>
</dbReference>
<sequence length="622" mass="63886">MSAAAIRWAGTRALLVELEPLDAVLELHGRLLADRLPGQVDVLAAAGTVLIKFDTRANALRGRDAVARLDLSGAAGPGRGRPARPVEIEVVYDGEDLAEVGRLTGLGADGVVAAHTGQLWTAAFGGFAPGFAYLVGEDGSLEVPRRGTPRTAVPAGSVALAGTFSAVYPRQSPGGWQLIGRTAATMWDLDREHPALVRPGDTVRYVAARQLVSVSDAPVEGQVETPAVEPVETPVVEPVETEPVETGLDKLDQRNDELDQRPDKLDQRPGQSDKLDQRTGQSDQRNDPLEPHTSGSGHRLEIVSPGLHSLVQDLGRPGYGDLGVSACGAVDQPAARQANRLVGNPAGDAVIETVLGGLEVRARGPLVLALTGAETPAEIEGPHGAREAPARTPFALHDGETLLLGTPESGLRSYLSVRGGIDVPEVLGSRSTDTMSGLGPAPLAAGDELPVGAPGPGRIVGAPEPPTAGSASAAAPGATTPGVATLRVIPGPRDDWFGPGGLAALTAQVWEATSQSNRIGVRLASDPSGGPLRRVRDGELASEGAVAGSLQVPPSGLPVLFLADHPVTGGYPVIAVVVPEDLPAAAQLAPGTGVRFSVVDPDTLLPLDVPSTAPESPEGNQP</sequence>
<dbReference type="Pfam" id="PF02682">
    <property type="entry name" value="CT_C_D"/>
    <property type="match status" value="1"/>
</dbReference>
<evidence type="ECO:0000256" key="3">
    <source>
        <dbReference type="ARBA" id="ARBA00022840"/>
    </source>
</evidence>
<dbReference type="Proteomes" id="UP001575652">
    <property type="component" value="Unassembled WGS sequence"/>
</dbReference>
<dbReference type="Gene3D" id="2.40.100.10">
    <property type="entry name" value="Cyclophilin-like"/>
    <property type="match status" value="2"/>
</dbReference>
<name>A0ABV4UJH4_9MICC</name>
<dbReference type="PANTHER" id="PTHR43309:SF3">
    <property type="entry name" value="5-OXOPROLINASE SUBUNIT C"/>
    <property type="match status" value="1"/>
</dbReference>
<gene>
    <name evidence="7" type="ORF">ACETWP_03885</name>
</gene>
<dbReference type="PANTHER" id="PTHR43309">
    <property type="entry name" value="5-OXOPROLINASE SUBUNIT C"/>
    <property type="match status" value="1"/>
</dbReference>
<proteinExistence type="predicted"/>
<accession>A0ABV4UJH4</accession>
<keyword evidence="1" id="KW-0547">Nucleotide-binding</keyword>
<dbReference type="NCBIfam" id="TIGR00724">
    <property type="entry name" value="urea_amlyse_rel"/>
    <property type="match status" value="1"/>
</dbReference>
<dbReference type="SMART" id="SM00797">
    <property type="entry name" value="AHS2"/>
    <property type="match status" value="1"/>
</dbReference>
<dbReference type="SUPFAM" id="SSF50891">
    <property type="entry name" value="Cyclophilin-like"/>
    <property type="match status" value="2"/>
</dbReference>
<dbReference type="EMBL" id="JBHDLJ010000002">
    <property type="protein sequence ID" value="MFB0833719.1"/>
    <property type="molecule type" value="Genomic_DNA"/>
</dbReference>
<evidence type="ECO:0000313" key="7">
    <source>
        <dbReference type="EMBL" id="MFB0833719.1"/>
    </source>
</evidence>
<evidence type="ECO:0000259" key="5">
    <source>
        <dbReference type="SMART" id="SM00796"/>
    </source>
</evidence>
<keyword evidence="3" id="KW-0067">ATP-binding</keyword>
<protein>
    <submittedName>
        <fullName evidence="7">5-oxoprolinase/urea amidolyase family protein</fullName>
    </submittedName>
</protein>
<organism evidence="7 8">
    <name type="scientific">Arthrobacter halodurans</name>
    <dbReference type="NCBI Taxonomy" id="516699"/>
    <lineage>
        <taxon>Bacteria</taxon>
        <taxon>Bacillati</taxon>
        <taxon>Actinomycetota</taxon>
        <taxon>Actinomycetes</taxon>
        <taxon>Micrococcales</taxon>
        <taxon>Micrococcaceae</taxon>
        <taxon>Arthrobacter</taxon>
    </lineage>
</organism>